<reference evidence="1 3" key="1">
    <citation type="submission" date="2014-07" db="EMBL/GenBank/DDBJ databases">
        <title>Genome of Flavobacterium hydatis DSM 2063.</title>
        <authorList>
            <person name="Pipes S.E."/>
            <person name="Stropko S.J."/>
            <person name="Newman J.D."/>
        </authorList>
    </citation>
    <scope>NUCLEOTIDE SEQUENCE [LARGE SCALE GENOMIC DNA]</scope>
    <source>
        <strain evidence="1 3">DSM 2063</strain>
    </source>
</reference>
<dbReference type="EMBL" id="MUGY01000001">
    <property type="protein sequence ID" value="OXA98243.1"/>
    <property type="molecule type" value="Genomic_DNA"/>
</dbReference>
<name>A0A086AF88_FLAHY</name>
<organism evidence="1 3">
    <name type="scientific">Flavobacterium hydatis</name>
    <name type="common">Cytophaga aquatilis</name>
    <dbReference type="NCBI Taxonomy" id="991"/>
    <lineage>
        <taxon>Bacteria</taxon>
        <taxon>Pseudomonadati</taxon>
        <taxon>Bacteroidota</taxon>
        <taxon>Flavobacteriia</taxon>
        <taxon>Flavobacteriales</taxon>
        <taxon>Flavobacteriaceae</taxon>
        <taxon>Flavobacterium</taxon>
    </lineage>
</organism>
<evidence type="ECO:0000313" key="2">
    <source>
        <dbReference type="EMBL" id="OXA98243.1"/>
    </source>
</evidence>
<proteinExistence type="predicted"/>
<gene>
    <name evidence="2" type="ORF">B0A62_00115</name>
    <name evidence="1" type="ORF">IW20_14515</name>
</gene>
<dbReference type="STRING" id="991.IW20_14515"/>
<accession>A0A086AF88</accession>
<keyword evidence="4" id="KW-1185">Reference proteome</keyword>
<evidence type="ECO:0000313" key="1">
    <source>
        <dbReference type="EMBL" id="KFF15352.1"/>
    </source>
</evidence>
<dbReference type="Proteomes" id="UP000198424">
    <property type="component" value="Unassembled WGS sequence"/>
</dbReference>
<dbReference type="EMBL" id="JPRM01000022">
    <property type="protein sequence ID" value="KFF15352.1"/>
    <property type="molecule type" value="Genomic_DNA"/>
</dbReference>
<evidence type="ECO:0000313" key="3">
    <source>
        <dbReference type="Proteomes" id="UP000028712"/>
    </source>
</evidence>
<dbReference type="Proteomes" id="UP000028712">
    <property type="component" value="Unassembled WGS sequence"/>
</dbReference>
<evidence type="ECO:0000313" key="4">
    <source>
        <dbReference type="Proteomes" id="UP000198424"/>
    </source>
</evidence>
<reference evidence="2 4" key="2">
    <citation type="submission" date="2016-11" db="EMBL/GenBank/DDBJ databases">
        <title>Whole genomes of Flavobacteriaceae.</title>
        <authorList>
            <person name="Stine C."/>
            <person name="Li C."/>
            <person name="Tadesse D."/>
        </authorList>
    </citation>
    <scope>NUCLEOTIDE SEQUENCE [LARGE SCALE GENOMIC DNA]</scope>
    <source>
        <strain evidence="2 4">ATCC 29551</strain>
    </source>
</reference>
<protein>
    <submittedName>
        <fullName evidence="1">Uncharacterized protein</fullName>
    </submittedName>
</protein>
<dbReference type="RefSeq" id="WP_035623494.1">
    <property type="nucleotide sequence ID" value="NZ_JBEWQG010000004.1"/>
</dbReference>
<sequence>MELPELKDKIRLQLDLADERVLRIVSSVFDNYLNEIVSYDSKGNPLELSEYHNKVEEGLDDVKYGRIISQENLNKEMKNWDNE</sequence>
<dbReference type="OrthoDB" id="981796at2"/>
<dbReference type="AlphaFoldDB" id="A0A086AF88"/>
<comment type="caution">
    <text evidence="1">The sequence shown here is derived from an EMBL/GenBank/DDBJ whole genome shotgun (WGS) entry which is preliminary data.</text>
</comment>
<dbReference type="eggNOG" id="ENOG502ZE4C">
    <property type="taxonomic scope" value="Bacteria"/>
</dbReference>